<dbReference type="OrthoDB" id="3423823at2759"/>
<evidence type="ECO:0000313" key="2">
    <source>
        <dbReference type="Proteomes" id="UP000076842"/>
    </source>
</evidence>
<sequence length="573" mass="65003">MESDNILGDVQGEDPAFEDAMIRFSPDPPRTYTRTQMQALASNGLAAYAEEQLEILSRFWNGRTKEAEGSGSADLEELRWKTKALHLPSTLKDEIVKVLHLQHRLRREGRVELSGTGDQELLDIARIDDDILREGPWIGSRHLAGIPSSNGIMLEDGKLFLWAWKEGKLEQIIIPTPEGFRILYGRLVTANVDSCGPPPTIVGKGEASKAEVEAWLTVNKDVWALAMKTARTLCIGVWPSLLQIRFLQDGRFVNKARMRHGFGRNDTLLGCEGAPEPLVRYIMAGKPMMWYRIPESFQPQFDPHRWWEADSDEYLRGTLSKCQALLDLQYGSRIEKASPMDIEWGDEEFSNDSAELFLYYVTDAMSRSAKTGYLLSCELAGVKPCDPLIRELDNLLDVLNKLLVNHPTTGIPIPLDLIPYTKIRPERAIRCVPVKSWNRCLPADADDMILIGVISCRMNDYIRDARTARAKQDTKDELNLLLSVHFYATLFYGSFDEDVHDNQDIAFHARLIGALHRLHQLIAERAPYVWPRLLDVGLIPPSIRVACARQYDYTPADRNADVRSHLEKMHVEL</sequence>
<reference evidence="1 2" key="1">
    <citation type="journal article" date="2016" name="Mol. Biol. Evol.">
        <title>Comparative Genomics of Early-Diverging Mushroom-Forming Fungi Provides Insights into the Origins of Lignocellulose Decay Capabilities.</title>
        <authorList>
            <person name="Nagy L.G."/>
            <person name="Riley R."/>
            <person name="Tritt A."/>
            <person name="Adam C."/>
            <person name="Daum C."/>
            <person name="Floudas D."/>
            <person name="Sun H."/>
            <person name="Yadav J.S."/>
            <person name="Pangilinan J."/>
            <person name="Larsson K.H."/>
            <person name="Matsuura K."/>
            <person name="Barry K."/>
            <person name="Labutti K."/>
            <person name="Kuo R."/>
            <person name="Ohm R.A."/>
            <person name="Bhattacharya S.S."/>
            <person name="Shirouzu T."/>
            <person name="Yoshinaga Y."/>
            <person name="Martin F.M."/>
            <person name="Grigoriev I.V."/>
            <person name="Hibbett D.S."/>
        </authorList>
    </citation>
    <scope>NUCLEOTIDE SEQUENCE [LARGE SCALE GENOMIC DNA]</scope>
    <source>
        <strain evidence="1 2">HHB12733</strain>
    </source>
</reference>
<accession>A0A165AN55</accession>
<keyword evidence="2" id="KW-1185">Reference proteome</keyword>
<dbReference type="EMBL" id="KV424299">
    <property type="protein sequence ID" value="KZT47819.1"/>
    <property type="molecule type" value="Genomic_DNA"/>
</dbReference>
<gene>
    <name evidence="1" type="ORF">CALCODRAFT_539459</name>
</gene>
<protein>
    <submittedName>
        <fullName evidence="1">Uncharacterized protein</fullName>
    </submittedName>
</protein>
<organism evidence="1 2">
    <name type="scientific">Calocera cornea HHB12733</name>
    <dbReference type="NCBI Taxonomy" id="1353952"/>
    <lineage>
        <taxon>Eukaryota</taxon>
        <taxon>Fungi</taxon>
        <taxon>Dikarya</taxon>
        <taxon>Basidiomycota</taxon>
        <taxon>Agaricomycotina</taxon>
        <taxon>Dacrymycetes</taxon>
        <taxon>Dacrymycetales</taxon>
        <taxon>Dacrymycetaceae</taxon>
        <taxon>Calocera</taxon>
    </lineage>
</organism>
<proteinExistence type="predicted"/>
<dbReference type="AlphaFoldDB" id="A0A165AN55"/>
<feature type="non-terminal residue" evidence="1">
    <location>
        <position position="573"/>
    </location>
</feature>
<dbReference type="InParanoid" id="A0A165AN55"/>
<name>A0A165AN55_9BASI</name>
<dbReference type="Proteomes" id="UP000076842">
    <property type="component" value="Unassembled WGS sequence"/>
</dbReference>
<evidence type="ECO:0000313" key="1">
    <source>
        <dbReference type="EMBL" id="KZT47819.1"/>
    </source>
</evidence>